<evidence type="ECO:0000313" key="1">
    <source>
        <dbReference type="EMBL" id="AIG81323.1"/>
    </source>
</evidence>
<dbReference type="HOGENOM" id="CLU_1280964_0_0_11"/>
<dbReference type="Proteomes" id="UP000028492">
    <property type="component" value="Plasmid pAmyja1"/>
</dbReference>
<keyword evidence="1" id="KW-0614">Plasmid</keyword>
<keyword evidence="2" id="KW-1185">Reference proteome</keyword>
<dbReference type="KEGG" id="aja:AJAP_42780"/>
<name>A0A075V771_9PSEU</name>
<dbReference type="RefSeq" id="WP_040133698.1">
    <property type="nucleotide sequence ID" value="NZ_CP008954.1"/>
</dbReference>
<geneLocation type="plasmid" evidence="1 2">
    <name>pAmyja1</name>
</geneLocation>
<dbReference type="AlphaFoldDB" id="A0A075V771"/>
<gene>
    <name evidence="1" type="ORF">AJAP_42780</name>
</gene>
<reference evidence="1 2" key="1">
    <citation type="journal article" date="2014" name="J. Biotechnol.">
        <title>Complete genome sequence of the actinobacterium Amycolatopsis japonica MG417-CF17(T) (=DSM 44213T) producing (S,S)-N,N'-ethylenediaminedisuccinic acid.</title>
        <authorList>
            <person name="Stegmann E."/>
            <person name="Albersmeier A."/>
            <person name="Spohn M."/>
            <person name="Gert H."/>
            <person name="Weber T."/>
            <person name="Wohlleben W."/>
            <person name="Kalinowski J."/>
            <person name="Ruckert C."/>
        </authorList>
    </citation>
    <scope>NUCLEOTIDE SEQUENCE [LARGE SCALE GENOMIC DNA]</scope>
    <source>
        <strain evidence="2">MG417-CF17 (DSM 44213)</strain>
        <plasmid evidence="1">pAmyja1</plasmid>
    </source>
</reference>
<evidence type="ECO:0000313" key="2">
    <source>
        <dbReference type="Proteomes" id="UP000028492"/>
    </source>
</evidence>
<proteinExistence type="predicted"/>
<dbReference type="EMBL" id="CP008954">
    <property type="protein sequence ID" value="AIG81323.1"/>
    <property type="molecule type" value="Genomic_DNA"/>
</dbReference>
<sequence length="215" mass="22752">MRTRIATANVGHSTYIDDEGDTIGEIYVIPAGEDRTVYLAFAHNWESDSQEYVPECLNAFDDVEEAVAQIERRAREAQAPTTLLNVDGLLVEGGQLARWATSGIGDVSYLVARVGSTLVACNPAPPSGDVPLVVIHEPKTGTCSFRVHGDSVADVAALIVAALLITATSAEAAEANTPIPRATIRKAGQVLQGARQAAGAPERGGFPELRELLTF</sequence>
<organism evidence="1 2">
    <name type="scientific">Amycolatopsis japonica</name>
    <dbReference type="NCBI Taxonomy" id="208439"/>
    <lineage>
        <taxon>Bacteria</taxon>
        <taxon>Bacillati</taxon>
        <taxon>Actinomycetota</taxon>
        <taxon>Actinomycetes</taxon>
        <taxon>Pseudonocardiales</taxon>
        <taxon>Pseudonocardiaceae</taxon>
        <taxon>Amycolatopsis</taxon>
        <taxon>Amycolatopsis japonica group</taxon>
    </lineage>
</organism>
<accession>A0A075V771</accession>
<protein>
    <submittedName>
        <fullName evidence="1">Uncharacterized protein</fullName>
    </submittedName>
</protein>